<feature type="domain" description="Solute-binding protein family 3/N-terminal" evidence="5">
    <location>
        <begin position="48"/>
        <end position="269"/>
    </location>
</feature>
<organism evidence="6 7">
    <name type="scientific">Georgenia alba</name>
    <dbReference type="NCBI Taxonomy" id="2233858"/>
    <lineage>
        <taxon>Bacteria</taxon>
        <taxon>Bacillati</taxon>
        <taxon>Actinomycetota</taxon>
        <taxon>Actinomycetes</taxon>
        <taxon>Micrococcales</taxon>
        <taxon>Bogoriellaceae</taxon>
        <taxon>Georgenia</taxon>
    </lineage>
</organism>
<dbReference type="RefSeq" id="WP_382395861.1">
    <property type="nucleotide sequence ID" value="NZ_JBHTCQ010000003.1"/>
</dbReference>
<comment type="similarity">
    <text evidence="2">Belongs to the bacterial solute-binding protein SsuA/TauA family.</text>
</comment>
<evidence type="ECO:0000259" key="5">
    <source>
        <dbReference type="SMART" id="SM00062"/>
    </source>
</evidence>
<comment type="subcellular location">
    <subcellularLocation>
        <location evidence="1">Periplasm</location>
    </subcellularLocation>
</comment>
<gene>
    <name evidence="6" type="ORF">ACFQQL_15135</name>
</gene>
<dbReference type="EMBL" id="JBHTCQ010000003">
    <property type="protein sequence ID" value="MFC7406451.1"/>
    <property type="molecule type" value="Genomic_DNA"/>
</dbReference>
<evidence type="ECO:0000256" key="2">
    <source>
        <dbReference type="ARBA" id="ARBA00010742"/>
    </source>
</evidence>
<evidence type="ECO:0000313" key="6">
    <source>
        <dbReference type="EMBL" id="MFC7406451.1"/>
    </source>
</evidence>
<feature type="signal peptide" evidence="4">
    <location>
        <begin position="1"/>
        <end position="24"/>
    </location>
</feature>
<keyword evidence="7" id="KW-1185">Reference proteome</keyword>
<proteinExistence type="inferred from homology"/>
<reference evidence="7" key="1">
    <citation type="journal article" date="2019" name="Int. J. Syst. Evol. Microbiol.">
        <title>The Global Catalogue of Microorganisms (GCM) 10K type strain sequencing project: providing services to taxonomists for standard genome sequencing and annotation.</title>
        <authorList>
            <consortium name="The Broad Institute Genomics Platform"/>
            <consortium name="The Broad Institute Genome Sequencing Center for Infectious Disease"/>
            <person name="Wu L."/>
            <person name="Ma J."/>
        </authorList>
    </citation>
    <scope>NUCLEOTIDE SEQUENCE [LARGE SCALE GENOMIC DNA]</scope>
    <source>
        <strain evidence="7">JCM 1490</strain>
    </source>
</reference>
<accession>A0ABW2QAE3</accession>
<evidence type="ECO:0000256" key="1">
    <source>
        <dbReference type="ARBA" id="ARBA00004418"/>
    </source>
</evidence>
<dbReference type="PANTHER" id="PTHR30024">
    <property type="entry name" value="ALIPHATIC SULFONATES-BINDING PROTEIN-RELATED"/>
    <property type="match status" value="1"/>
</dbReference>
<dbReference type="SMART" id="SM00062">
    <property type="entry name" value="PBPb"/>
    <property type="match status" value="1"/>
</dbReference>
<dbReference type="InterPro" id="IPR001638">
    <property type="entry name" value="Solute-binding_3/MltF_N"/>
</dbReference>
<keyword evidence="3 4" id="KW-0732">Signal</keyword>
<dbReference type="SUPFAM" id="SSF53850">
    <property type="entry name" value="Periplasmic binding protein-like II"/>
    <property type="match status" value="1"/>
</dbReference>
<evidence type="ECO:0000313" key="7">
    <source>
        <dbReference type="Proteomes" id="UP001596455"/>
    </source>
</evidence>
<evidence type="ECO:0000256" key="4">
    <source>
        <dbReference type="SAM" id="SignalP"/>
    </source>
</evidence>
<name>A0ABW2QAE3_9MICO</name>
<dbReference type="Proteomes" id="UP001596455">
    <property type="component" value="Unassembled WGS sequence"/>
</dbReference>
<dbReference type="PROSITE" id="PS51257">
    <property type="entry name" value="PROKAR_LIPOPROTEIN"/>
    <property type="match status" value="1"/>
</dbReference>
<evidence type="ECO:0000256" key="3">
    <source>
        <dbReference type="ARBA" id="ARBA00022729"/>
    </source>
</evidence>
<sequence length="334" mass="34813">MTQRTVARRTVTALAGLTAAALLAACGGQDSPGGGDGPAQPGTPEDTELVVGVLPLADLAPFYIAVEEGFFEDEGLTVEINQASGGAAQIAAMVAGDIDITFSNHVSVLEARAQGLPLQLVRENNRSGPQGIYAMPDSGIAAPGDLEGTTIAVNSLGNVQELTARAVLESHGVPRDGFEVVEMPPQDMPAALSQGHVDAAWLVEPFLTQASEDLGAVRVVSAFEGPTEDLPVAGWSATEQYVQENPGTVAAFVRAMDEGMRVAEEQPERIAEIIPTYTSISPELAGRLQPPGLSVTSDLSDMDMLADLMVQQGIIEEGLDLEAMVVDADELPGE</sequence>
<comment type="caution">
    <text evidence="6">The sequence shown here is derived from an EMBL/GenBank/DDBJ whole genome shotgun (WGS) entry which is preliminary data.</text>
</comment>
<dbReference type="Pfam" id="PF09084">
    <property type="entry name" value="NMT1"/>
    <property type="match status" value="1"/>
</dbReference>
<dbReference type="PANTHER" id="PTHR30024:SF47">
    <property type="entry name" value="TAURINE-BINDING PERIPLASMIC PROTEIN"/>
    <property type="match status" value="1"/>
</dbReference>
<feature type="chain" id="PRO_5045968240" evidence="4">
    <location>
        <begin position="25"/>
        <end position="334"/>
    </location>
</feature>
<protein>
    <submittedName>
        <fullName evidence="6">ABC transporter substrate-binding protein</fullName>
    </submittedName>
</protein>
<dbReference type="Gene3D" id="3.40.190.10">
    <property type="entry name" value="Periplasmic binding protein-like II"/>
    <property type="match status" value="2"/>
</dbReference>
<dbReference type="InterPro" id="IPR015168">
    <property type="entry name" value="SsuA/THI5"/>
</dbReference>